<keyword evidence="1" id="KW-0472">Membrane</keyword>
<evidence type="ECO:0000313" key="3">
    <source>
        <dbReference type="Proteomes" id="UP001596113"/>
    </source>
</evidence>
<reference evidence="3" key="1">
    <citation type="journal article" date="2019" name="Int. J. Syst. Evol. Microbiol.">
        <title>The Global Catalogue of Microorganisms (GCM) 10K type strain sequencing project: providing services to taxonomists for standard genome sequencing and annotation.</title>
        <authorList>
            <consortium name="The Broad Institute Genomics Platform"/>
            <consortium name="The Broad Institute Genome Sequencing Center for Infectious Disease"/>
            <person name="Wu L."/>
            <person name="Ma J."/>
        </authorList>
    </citation>
    <scope>NUCLEOTIDE SEQUENCE [LARGE SCALE GENOMIC DNA]</scope>
    <source>
        <strain evidence="3">CGMCC 1.18575</strain>
    </source>
</reference>
<dbReference type="EMBL" id="JBHSMI010000013">
    <property type="protein sequence ID" value="MFC5402560.1"/>
    <property type="molecule type" value="Genomic_DNA"/>
</dbReference>
<proteinExistence type="predicted"/>
<feature type="transmembrane region" description="Helical" evidence="1">
    <location>
        <begin position="18"/>
        <end position="37"/>
    </location>
</feature>
<organism evidence="2 3">
    <name type="scientific">Cohnella soli</name>
    <dbReference type="NCBI Taxonomy" id="425005"/>
    <lineage>
        <taxon>Bacteria</taxon>
        <taxon>Bacillati</taxon>
        <taxon>Bacillota</taxon>
        <taxon>Bacilli</taxon>
        <taxon>Bacillales</taxon>
        <taxon>Paenibacillaceae</taxon>
        <taxon>Cohnella</taxon>
    </lineage>
</organism>
<dbReference type="RefSeq" id="WP_378131116.1">
    <property type="nucleotide sequence ID" value="NZ_JBHSMI010000013.1"/>
</dbReference>
<keyword evidence="3" id="KW-1185">Reference proteome</keyword>
<gene>
    <name evidence="2" type="ORF">ACFPOF_07395</name>
</gene>
<dbReference type="InterPro" id="IPR020568">
    <property type="entry name" value="Ribosomal_Su5_D2-typ_SF"/>
</dbReference>
<keyword evidence="1" id="KW-0812">Transmembrane</keyword>
<evidence type="ECO:0008006" key="4">
    <source>
        <dbReference type="Google" id="ProtNLM"/>
    </source>
</evidence>
<dbReference type="Gene3D" id="3.30.230.10">
    <property type="match status" value="1"/>
</dbReference>
<protein>
    <recommendedName>
        <fullName evidence="4">Lon proteolytic domain-containing protein</fullName>
    </recommendedName>
</protein>
<keyword evidence="1" id="KW-1133">Transmembrane helix</keyword>
<comment type="caution">
    <text evidence="2">The sequence shown here is derived from an EMBL/GenBank/DDBJ whole genome shotgun (WGS) entry which is preliminary data.</text>
</comment>
<name>A0ABW0HQR9_9BACL</name>
<evidence type="ECO:0000313" key="2">
    <source>
        <dbReference type="EMBL" id="MFC5402560.1"/>
    </source>
</evidence>
<evidence type="ECO:0000256" key="1">
    <source>
        <dbReference type="SAM" id="Phobius"/>
    </source>
</evidence>
<sequence>MNPTSVASNKPKRLRPEYVIVGAFLALAIGIATLLFIPRYYSFSAMGKLVSVRDLGIEGSVRFVYVNEGVTRNWIERWQAEREYPDAVFEQTDASSIEDLKDMLAYGEEARDDTIMNALTSVEDETENYAENDAFQSRLDDLVEQASGYYGDSLGLMVSLGLVEETRGEDFSQGGRYIIAGTGTIESDHTVGSVGSIRDKLRTAEKFGADYFFVPKDKESWEYVGPSNEEEAEQTAKELQLALKVVPVGTMEEALDFLEHL</sequence>
<dbReference type="SUPFAM" id="SSF54211">
    <property type="entry name" value="Ribosomal protein S5 domain 2-like"/>
    <property type="match status" value="1"/>
</dbReference>
<dbReference type="Proteomes" id="UP001596113">
    <property type="component" value="Unassembled WGS sequence"/>
</dbReference>
<accession>A0ABW0HQR9</accession>
<dbReference type="InterPro" id="IPR014721">
    <property type="entry name" value="Ribsml_uS5_D2-typ_fold_subgr"/>
</dbReference>